<dbReference type="NCBIfam" id="TIGR02937">
    <property type="entry name" value="sigma70-ECF"/>
    <property type="match status" value="1"/>
</dbReference>
<dbReference type="Gene3D" id="1.10.1740.10">
    <property type="match status" value="1"/>
</dbReference>
<dbReference type="SUPFAM" id="SSF88946">
    <property type="entry name" value="Sigma2 domain of RNA polymerase sigma factors"/>
    <property type="match status" value="1"/>
</dbReference>
<evidence type="ECO:0000259" key="3">
    <source>
        <dbReference type="Pfam" id="PF08281"/>
    </source>
</evidence>
<gene>
    <name evidence="4" type="primary">sigJ</name>
    <name evidence="4" type="ORF">JIN87_01825</name>
</gene>
<comment type="subunit">
    <text evidence="1">Interacts transiently with the RNA polymerase catalytic core formed by RpoA, RpoB, RpoC and RpoZ (2 alpha, 1 beta, 1 beta' and 1 omega subunit) to form the RNA polymerase holoenzyme that can initiate transcription.</text>
</comment>
<dbReference type="GO" id="GO:0006352">
    <property type="term" value="P:DNA-templated transcription initiation"/>
    <property type="evidence" value="ECO:0007669"/>
    <property type="project" value="InterPro"/>
</dbReference>
<dbReference type="GO" id="GO:0016987">
    <property type="term" value="F:sigma factor activity"/>
    <property type="evidence" value="ECO:0007669"/>
    <property type="project" value="InterPro"/>
</dbReference>
<dbReference type="PANTHER" id="PTHR30173:SF36">
    <property type="entry name" value="ECF RNA POLYMERASE SIGMA FACTOR SIGJ"/>
    <property type="match status" value="1"/>
</dbReference>
<dbReference type="RefSeq" id="WP_200353802.1">
    <property type="nucleotide sequence ID" value="NZ_JAENIL010000003.1"/>
</dbReference>
<feature type="domain" description="RNA polymerase sigma-70 region 2" evidence="2">
    <location>
        <begin position="11"/>
        <end position="75"/>
    </location>
</feature>
<dbReference type="InterPro" id="IPR013325">
    <property type="entry name" value="RNA_pol_sigma_r2"/>
</dbReference>
<dbReference type="Proteomes" id="UP000617628">
    <property type="component" value="Unassembled WGS sequence"/>
</dbReference>
<dbReference type="InterPro" id="IPR032710">
    <property type="entry name" value="NTF2-like_dom_sf"/>
</dbReference>
<dbReference type="InterPro" id="IPR014284">
    <property type="entry name" value="RNA_pol_sigma-70_dom"/>
</dbReference>
<dbReference type="Gene3D" id="1.10.10.10">
    <property type="entry name" value="Winged helix-like DNA-binding domain superfamily/Winged helix DNA-binding domain"/>
    <property type="match status" value="1"/>
</dbReference>
<evidence type="ECO:0000259" key="2">
    <source>
        <dbReference type="Pfam" id="PF04542"/>
    </source>
</evidence>
<evidence type="ECO:0000313" key="4">
    <source>
        <dbReference type="EMBL" id="MBK1875584.1"/>
    </source>
</evidence>
<accession>A0A934VPJ2</accession>
<dbReference type="InterPro" id="IPR013324">
    <property type="entry name" value="RNA_pol_sigma_r3/r4-like"/>
</dbReference>
<dbReference type="InterPro" id="IPR036388">
    <property type="entry name" value="WH-like_DNA-bd_sf"/>
</dbReference>
<dbReference type="InterPro" id="IPR007627">
    <property type="entry name" value="RNA_pol_sigma70_r2"/>
</dbReference>
<protein>
    <submittedName>
        <fullName evidence="4">RNA polymerase sigma factor SigJ</fullName>
    </submittedName>
</protein>
<comment type="caution">
    <text evidence="4">The sequence shown here is derived from an EMBL/GenBank/DDBJ whole genome shotgun (WGS) entry which is preliminary data.</text>
</comment>
<dbReference type="SUPFAM" id="SSF54427">
    <property type="entry name" value="NTF2-like"/>
    <property type="match status" value="1"/>
</dbReference>
<dbReference type="Gene3D" id="3.10.450.50">
    <property type="match status" value="1"/>
</dbReference>
<sequence length="297" mass="33825">MLPPAQDPTAHYRRDLERLGYRMLGSWADAEDIAQESLLRWHKLTPEQQAEIREPLAWLRTAASRISLDRLKSAQHQRETYVGPWLPEPLLTDEHSPADQASIEDSITYALLHAMERLSPTERAAFILHDVFDYSFPQIADILKKEEANCRQLASRARRALRAEKAKRPVEPESHQQLLTAFLAAAEARDAQTLESLLAQDATLYSDGGKLAKAARRPLHSSEIITRLFLGLSRKAKKTGLRYEVQLKQINGQPTALIYNGNQLETVLFITIQNQKIATIYQQRNPEKLRHLLKQLG</sequence>
<reference evidence="4" key="1">
    <citation type="submission" date="2021-01" db="EMBL/GenBank/DDBJ databases">
        <title>Modified the classification status of verrucomicrobia.</title>
        <authorList>
            <person name="Feng X."/>
        </authorList>
    </citation>
    <scope>NUCLEOTIDE SEQUENCE</scope>
    <source>
        <strain evidence="4">KCTC 13126</strain>
    </source>
</reference>
<dbReference type="AlphaFoldDB" id="A0A934VPJ2"/>
<proteinExistence type="predicted"/>
<dbReference type="EMBL" id="JAENIL010000003">
    <property type="protein sequence ID" value="MBK1875584.1"/>
    <property type="molecule type" value="Genomic_DNA"/>
</dbReference>
<dbReference type="GO" id="GO:0003677">
    <property type="term" value="F:DNA binding"/>
    <property type="evidence" value="ECO:0007669"/>
    <property type="project" value="InterPro"/>
</dbReference>
<dbReference type="SUPFAM" id="SSF88659">
    <property type="entry name" value="Sigma3 and sigma4 domains of RNA polymerase sigma factors"/>
    <property type="match status" value="1"/>
</dbReference>
<feature type="domain" description="RNA polymerase sigma factor 70 region 4 type 2" evidence="3">
    <location>
        <begin position="110"/>
        <end position="161"/>
    </location>
</feature>
<evidence type="ECO:0000313" key="5">
    <source>
        <dbReference type="Proteomes" id="UP000617628"/>
    </source>
</evidence>
<evidence type="ECO:0000256" key="1">
    <source>
        <dbReference type="ARBA" id="ARBA00011344"/>
    </source>
</evidence>
<keyword evidence="5" id="KW-1185">Reference proteome</keyword>
<dbReference type="Pfam" id="PF08281">
    <property type="entry name" value="Sigma70_r4_2"/>
    <property type="match status" value="1"/>
</dbReference>
<dbReference type="InterPro" id="IPR052704">
    <property type="entry name" value="ECF_Sigma-70_Domain"/>
</dbReference>
<dbReference type="Pfam" id="PF04542">
    <property type="entry name" value="Sigma70_r2"/>
    <property type="match status" value="1"/>
</dbReference>
<name>A0A934VPJ2_9BACT</name>
<dbReference type="NCBIfam" id="NF007214">
    <property type="entry name" value="PRK09636.1"/>
    <property type="match status" value="1"/>
</dbReference>
<organism evidence="4 5">
    <name type="scientific">Pelagicoccus mobilis</name>
    <dbReference type="NCBI Taxonomy" id="415221"/>
    <lineage>
        <taxon>Bacteria</taxon>
        <taxon>Pseudomonadati</taxon>
        <taxon>Verrucomicrobiota</taxon>
        <taxon>Opitutia</taxon>
        <taxon>Puniceicoccales</taxon>
        <taxon>Pelagicoccaceae</taxon>
        <taxon>Pelagicoccus</taxon>
    </lineage>
</organism>
<dbReference type="PANTHER" id="PTHR30173">
    <property type="entry name" value="SIGMA 19 FACTOR"/>
    <property type="match status" value="1"/>
</dbReference>
<dbReference type="InterPro" id="IPR013249">
    <property type="entry name" value="RNA_pol_sigma70_r4_t2"/>
</dbReference>